<organism evidence="1 2">
    <name type="scientific">Coprinellus micaceus</name>
    <name type="common">Glistening ink-cap mushroom</name>
    <name type="synonym">Coprinus micaceus</name>
    <dbReference type="NCBI Taxonomy" id="71717"/>
    <lineage>
        <taxon>Eukaryota</taxon>
        <taxon>Fungi</taxon>
        <taxon>Dikarya</taxon>
        <taxon>Basidiomycota</taxon>
        <taxon>Agaricomycotina</taxon>
        <taxon>Agaricomycetes</taxon>
        <taxon>Agaricomycetidae</taxon>
        <taxon>Agaricales</taxon>
        <taxon>Agaricineae</taxon>
        <taxon>Psathyrellaceae</taxon>
        <taxon>Coprinellus</taxon>
    </lineage>
</organism>
<protein>
    <submittedName>
        <fullName evidence="1">Uncharacterized protein</fullName>
    </submittedName>
</protein>
<dbReference type="Proteomes" id="UP000298030">
    <property type="component" value="Unassembled WGS sequence"/>
</dbReference>
<accession>A0A4Y7TBJ3</accession>
<dbReference type="AlphaFoldDB" id="A0A4Y7TBJ3"/>
<gene>
    <name evidence="1" type="ORF">FA13DRAFT_362989</name>
</gene>
<keyword evidence="2" id="KW-1185">Reference proteome</keyword>
<name>A0A4Y7TBJ3_COPMI</name>
<proteinExistence type="predicted"/>
<reference evidence="1 2" key="1">
    <citation type="journal article" date="2019" name="Nat. Ecol. Evol.">
        <title>Megaphylogeny resolves global patterns of mushroom evolution.</title>
        <authorList>
            <person name="Varga T."/>
            <person name="Krizsan K."/>
            <person name="Foldi C."/>
            <person name="Dima B."/>
            <person name="Sanchez-Garcia M."/>
            <person name="Sanchez-Ramirez S."/>
            <person name="Szollosi G.J."/>
            <person name="Szarkandi J.G."/>
            <person name="Papp V."/>
            <person name="Albert L."/>
            <person name="Andreopoulos W."/>
            <person name="Angelini C."/>
            <person name="Antonin V."/>
            <person name="Barry K.W."/>
            <person name="Bougher N.L."/>
            <person name="Buchanan P."/>
            <person name="Buyck B."/>
            <person name="Bense V."/>
            <person name="Catcheside P."/>
            <person name="Chovatia M."/>
            <person name="Cooper J."/>
            <person name="Damon W."/>
            <person name="Desjardin D."/>
            <person name="Finy P."/>
            <person name="Geml J."/>
            <person name="Haridas S."/>
            <person name="Hughes K."/>
            <person name="Justo A."/>
            <person name="Karasinski D."/>
            <person name="Kautmanova I."/>
            <person name="Kiss B."/>
            <person name="Kocsube S."/>
            <person name="Kotiranta H."/>
            <person name="LaButti K.M."/>
            <person name="Lechner B.E."/>
            <person name="Liimatainen K."/>
            <person name="Lipzen A."/>
            <person name="Lukacs Z."/>
            <person name="Mihaltcheva S."/>
            <person name="Morgado L.N."/>
            <person name="Niskanen T."/>
            <person name="Noordeloos M.E."/>
            <person name="Ohm R.A."/>
            <person name="Ortiz-Santana B."/>
            <person name="Ovrebo C."/>
            <person name="Racz N."/>
            <person name="Riley R."/>
            <person name="Savchenko A."/>
            <person name="Shiryaev A."/>
            <person name="Soop K."/>
            <person name="Spirin V."/>
            <person name="Szebenyi C."/>
            <person name="Tomsovsky M."/>
            <person name="Tulloss R.E."/>
            <person name="Uehling J."/>
            <person name="Grigoriev I.V."/>
            <person name="Vagvolgyi C."/>
            <person name="Papp T."/>
            <person name="Martin F.M."/>
            <person name="Miettinen O."/>
            <person name="Hibbett D.S."/>
            <person name="Nagy L.G."/>
        </authorList>
    </citation>
    <scope>NUCLEOTIDE SEQUENCE [LARGE SCALE GENOMIC DNA]</scope>
    <source>
        <strain evidence="1 2">FP101781</strain>
    </source>
</reference>
<dbReference type="EMBL" id="QPFP01000019">
    <property type="protein sequence ID" value="TEB31361.1"/>
    <property type="molecule type" value="Genomic_DNA"/>
</dbReference>
<evidence type="ECO:0000313" key="1">
    <source>
        <dbReference type="EMBL" id="TEB31361.1"/>
    </source>
</evidence>
<sequence>MILGIGEKPTETLNTSISISGLQIQKLGVGLLPLRAYHRLSTTGRITITSRFVTWSTVHFRLPDDWKSLYERCITGHGSFSEQEQEEHWSAMVTFKAHIEEAKHELGLDVRNKDGSDLGQGECPVHGGQASDEEHADLFQQQHEVDGEELARSLVGPSAHHASGFIPARLGAHEHKFQERSVPASCSWPSTVEESSISYHNPEPVDATVWMALLDARPPPVTPPASELTPPTPPPEILEAIHSRAARSGIQLSLWVNGVDSQWGMPR</sequence>
<comment type="caution">
    <text evidence="1">The sequence shown here is derived from an EMBL/GenBank/DDBJ whole genome shotgun (WGS) entry which is preliminary data.</text>
</comment>
<evidence type="ECO:0000313" key="2">
    <source>
        <dbReference type="Proteomes" id="UP000298030"/>
    </source>
</evidence>